<organism evidence="1 2">
    <name type="scientific">Amycolatopsis methanolica 239</name>
    <dbReference type="NCBI Taxonomy" id="1068978"/>
    <lineage>
        <taxon>Bacteria</taxon>
        <taxon>Bacillati</taxon>
        <taxon>Actinomycetota</taxon>
        <taxon>Actinomycetes</taxon>
        <taxon>Pseudonocardiales</taxon>
        <taxon>Pseudonocardiaceae</taxon>
        <taxon>Amycolatopsis</taxon>
        <taxon>Amycolatopsis methanolica group</taxon>
    </lineage>
</organism>
<dbReference type="PATRIC" id="fig|1068978.7.peg.6464"/>
<reference evidence="1 2" key="1">
    <citation type="submission" date="2014-07" db="EMBL/GenBank/DDBJ databases">
        <title>Whole Genome Sequence of the Amycolatopsis methanolica 239.</title>
        <authorList>
            <person name="Tang B."/>
        </authorList>
    </citation>
    <scope>NUCLEOTIDE SEQUENCE [LARGE SCALE GENOMIC DNA]</scope>
    <source>
        <strain evidence="1 2">239</strain>
    </source>
</reference>
<dbReference type="STRING" id="1068978.AMETH_6020"/>
<protein>
    <recommendedName>
        <fullName evidence="3">MarR family transcriptional regulator</fullName>
    </recommendedName>
</protein>
<dbReference type="KEGG" id="amq:AMETH_6020"/>
<evidence type="ECO:0000313" key="1">
    <source>
        <dbReference type="EMBL" id="AIJ26112.1"/>
    </source>
</evidence>
<dbReference type="EMBL" id="CP009110">
    <property type="protein sequence ID" value="AIJ26112.1"/>
    <property type="molecule type" value="Genomic_DNA"/>
</dbReference>
<dbReference type="AlphaFoldDB" id="A0A076N7Y1"/>
<dbReference type="Proteomes" id="UP000062973">
    <property type="component" value="Chromosome"/>
</dbReference>
<evidence type="ECO:0000313" key="2">
    <source>
        <dbReference type="Proteomes" id="UP000062973"/>
    </source>
</evidence>
<keyword evidence="2" id="KW-1185">Reference proteome</keyword>
<accession>A0A076N7Y1</accession>
<name>A0A076N7Y1_AMYME</name>
<proteinExistence type="predicted"/>
<dbReference type="HOGENOM" id="CLU_2731101_0_0_11"/>
<gene>
    <name evidence="1" type="ORF">AMETH_6020</name>
</gene>
<evidence type="ECO:0008006" key="3">
    <source>
        <dbReference type="Google" id="ProtNLM"/>
    </source>
</evidence>
<sequence>MPTVGPIRLERTGDSHRTPRVRADGAAIVEGRRAERIRHLERLAGQLPRAERAAIAAALPALLHLVELGEQ</sequence>